<dbReference type="AlphaFoldDB" id="A0A7N0T184"/>
<feature type="domain" description="Peptidase C14 caspase" evidence="2">
    <location>
        <begin position="103"/>
        <end position="352"/>
    </location>
</feature>
<dbReference type="GO" id="GO:0006508">
    <property type="term" value="P:proteolysis"/>
    <property type="evidence" value="ECO:0007669"/>
    <property type="project" value="InterPro"/>
</dbReference>
<organism evidence="3 4">
    <name type="scientific">Kalanchoe fedtschenkoi</name>
    <name type="common">Lavender scallops</name>
    <name type="synonym">South American air plant</name>
    <dbReference type="NCBI Taxonomy" id="63787"/>
    <lineage>
        <taxon>Eukaryota</taxon>
        <taxon>Viridiplantae</taxon>
        <taxon>Streptophyta</taxon>
        <taxon>Embryophyta</taxon>
        <taxon>Tracheophyta</taxon>
        <taxon>Spermatophyta</taxon>
        <taxon>Magnoliopsida</taxon>
        <taxon>eudicotyledons</taxon>
        <taxon>Gunneridae</taxon>
        <taxon>Pentapetalae</taxon>
        <taxon>Saxifragales</taxon>
        <taxon>Crassulaceae</taxon>
        <taxon>Kalanchoe</taxon>
    </lineage>
</organism>
<dbReference type="Gene3D" id="3.40.50.12660">
    <property type="match status" value="1"/>
</dbReference>
<dbReference type="OMA" id="KCGEVNP"/>
<evidence type="ECO:0000259" key="2">
    <source>
        <dbReference type="Pfam" id="PF00656"/>
    </source>
</evidence>
<proteinExistence type="inferred from homology"/>
<dbReference type="InterPro" id="IPR050452">
    <property type="entry name" value="Metacaspase"/>
</dbReference>
<reference evidence="3" key="1">
    <citation type="submission" date="2021-01" db="UniProtKB">
        <authorList>
            <consortium name="EnsemblPlants"/>
        </authorList>
    </citation>
    <scope>IDENTIFICATION</scope>
</reference>
<dbReference type="GO" id="GO:0005737">
    <property type="term" value="C:cytoplasm"/>
    <property type="evidence" value="ECO:0007669"/>
    <property type="project" value="TreeGrafter"/>
</dbReference>
<dbReference type="Pfam" id="PF00656">
    <property type="entry name" value="Peptidase_C14"/>
    <property type="match status" value="1"/>
</dbReference>
<dbReference type="PANTHER" id="PTHR48104">
    <property type="entry name" value="METACASPASE-4"/>
    <property type="match status" value="1"/>
</dbReference>
<evidence type="ECO:0000256" key="1">
    <source>
        <dbReference type="ARBA" id="ARBA00009005"/>
    </source>
</evidence>
<dbReference type="Proteomes" id="UP000594263">
    <property type="component" value="Unplaced"/>
</dbReference>
<dbReference type="GO" id="GO:0004197">
    <property type="term" value="F:cysteine-type endopeptidase activity"/>
    <property type="evidence" value="ECO:0007669"/>
    <property type="project" value="InterPro"/>
</dbReference>
<evidence type="ECO:0000313" key="4">
    <source>
        <dbReference type="Proteomes" id="UP000594263"/>
    </source>
</evidence>
<dbReference type="SUPFAM" id="SSF52129">
    <property type="entry name" value="Caspase-like"/>
    <property type="match status" value="1"/>
</dbReference>
<accession>A0A7N0T184</accession>
<dbReference type="Gramene" id="Kaladp0016s0346.1.v1.1">
    <property type="protein sequence ID" value="Kaladp0016s0346.1.v1.1"/>
    <property type="gene ID" value="Kaladp0016s0346.v1.1"/>
</dbReference>
<protein>
    <recommendedName>
        <fullName evidence="2">Peptidase C14 caspase domain-containing protein</fullName>
    </recommendedName>
</protein>
<dbReference type="EnsemblPlants" id="Kaladp0016s0346.1.v1.1">
    <property type="protein sequence ID" value="Kaladp0016s0346.1.v1.1"/>
    <property type="gene ID" value="Kaladp0016s0346.v1.1"/>
</dbReference>
<comment type="similarity">
    <text evidence="1">Belongs to the peptidase C14B family.</text>
</comment>
<keyword evidence="4" id="KW-1185">Reference proteome</keyword>
<dbReference type="InterPro" id="IPR029030">
    <property type="entry name" value="Caspase-like_dom_sf"/>
</dbReference>
<evidence type="ECO:0000313" key="3">
    <source>
        <dbReference type="EnsemblPlants" id="Kaladp0016s0346.1.v1.1"/>
    </source>
</evidence>
<dbReference type="PANTHER" id="PTHR48104:SF2">
    <property type="entry name" value="METACASPASE-1-LIKE ISOFORM X1"/>
    <property type="match status" value="1"/>
</dbReference>
<name>A0A7N0T184_KALFE</name>
<sequence length="374" mass="42006">MADHDLQCSHCSQILAVPQDSHGRLIHCESCLGANRFHFPHTRNQVSGGWGKIIRRPVQTLQLLATKLKEKLTLYDDGSQNYASMNCDNNFFLSPSDGAHHGKRAFLCGVSYKRQKHKLIGAINDVRSMRKLLLETYHFPKEAILVLTEMEPAGYLPTKKNIQRAFEWLVRDMRPGDSLVFYYSGHGLRQLDFNEDELDGFDETLCPMDYKEAGMIIDNEINVAIVRPLIEGVTLHAIVDSCHSGTILDLAYVYDKEKEQWEDNRPPSGADKSTAGGLAVSLGACKDKQLAADTSAFTKKRMTGAMTWSLIHAVRLKSSLTYGELLDSMLQSLKKGDQSSNACSLNKVFQKRIIQDPQLSASEEFDIYSKPFQL</sequence>
<dbReference type="InterPro" id="IPR011600">
    <property type="entry name" value="Pept_C14_caspase"/>
</dbReference>